<evidence type="ECO:0000313" key="10">
    <source>
        <dbReference type="Proteomes" id="UP000318296"/>
    </source>
</evidence>
<dbReference type="GO" id="GO:0006412">
    <property type="term" value="P:translation"/>
    <property type="evidence" value="ECO:0007669"/>
    <property type="project" value="UniProtKB-UniRule"/>
</dbReference>
<accession>A0A554LCQ2</accession>
<comment type="caution">
    <text evidence="9">The sequence shown here is derived from an EMBL/GenBank/DDBJ whole genome shotgun (WGS) entry which is preliminary data.</text>
</comment>
<protein>
    <recommendedName>
        <fullName evidence="6 7">Large ribosomal subunit protein bL31</fullName>
    </recommendedName>
</protein>
<sequence>MTIQLYTKINKWEDASQNIAIFQIIVYNFSVMKKDIHPKYNEKAKIACACGNTIEVGSTEDAMRVEICSACHPLYTGKAKVIDTAGRIDKFKERMAKAKEMQAKAKKQKAKPKTKKSAQGGSASG</sequence>
<reference evidence="9 10" key="1">
    <citation type="submission" date="2017-07" db="EMBL/GenBank/DDBJ databases">
        <title>Mechanisms for carbon and nitrogen cycling indicate functional differentiation within the Candidate Phyla Radiation.</title>
        <authorList>
            <person name="Danczak R.E."/>
            <person name="Johnston M.D."/>
            <person name="Kenah C."/>
            <person name="Slattery M."/>
            <person name="Wrighton K.C."/>
            <person name="Wilkins M.J."/>
        </authorList>
    </citation>
    <scope>NUCLEOTIDE SEQUENCE [LARGE SCALE GENOMIC DNA]</scope>
    <source>
        <strain evidence="9">Licking1014_96</strain>
    </source>
</reference>
<dbReference type="NCBIfam" id="NF000612">
    <property type="entry name" value="PRK00019.1"/>
    <property type="match status" value="1"/>
</dbReference>
<dbReference type="InterPro" id="IPR042105">
    <property type="entry name" value="Ribosomal_bL31_sf"/>
</dbReference>
<feature type="binding site" evidence="7">
    <location>
        <position position="71"/>
    </location>
    <ligand>
        <name>Zn(2+)</name>
        <dbReference type="ChEBI" id="CHEBI:29105"/>
    </ligand>
</feature>
<dbReference type="EMBL" id="VMGH01000077">
    <property type="protein sequence ID" value="TSC90578.1"/>
    <property type="molecule type" value="Genomic_DNA"/>
</dbReference>
<keyword evidence="7" id="KW-0479">Metal-binding</keyword>
<comment type="function">
    <text evidence="7">Binds the 23S rRNA.</text>
</comment>
<dbReference type="GO" id="GO:0019843">
    <property type="term" value="F:rRNA binding"/>
    <property type="evidence" value="ECO:0007669"/>
    <property type="project" value="UniProtKB-KW"/>
</dbReference>
<evidence type="ECO:0000256" key="7">
    <source>
        <dbReference type="HAMAP-Rule" id="MF_00501"/>
    </source>
</evidence>
<dbReference type="PANTHER" id="PTHR33280:SF1">
    <property type="entry name" value="LARGE RIBOSOMAL SUBUNIT PROTEIN BL31C"/>
    <property type="match status" value="1"/>
</dbReference>
<evidence type="ECO:0000313" key="9">
    <source>
        <dbReference type="EMBL" id="TSC90578.1"/>
    </source>
</evidence>
<name>A0A554LCQ2_9BACT</name>
<dbReference type="GO" id="GO:0003735">
    <property type="term" value="F:structural constituent of ribosome"/>
    <property type="evidence" value="ECO:0007669"/>
    <property type="project" value="InterPro"/>
</dbReference>
<dbReference type="GO" id="GO:0046872">
    <property type="term" value="F:metal ion binding"/>
    <property type="evidence" value="ECO:0007669"/>
    <property type="project" value="UniProtKB-KW"/>
</dbReference>
<evidence type="ECO:0000256" key="2">
    <source>
        <dbReference type="ARBA" id="ARBA00022730"/>
    </source>
</evidence>
<keyword evidence="7" id="KW-0862">Zinc</keyword>
<dbReference type="HAMAP" id="MF_00501">
    <property type="entry name" value="Ribosomal_bL31_1"/>
    <property type="match status" value="1"/>
</dbReference>
<evidence type="ECO:0000256" key="8">
    <source>
        <dbReference type="SAM" id="MobiDB-lite"/>
    </source>
</evidence>
<gene>
    <name evidence="7" type="primary">rpmE</name>
    <name evidence="9" type="ORF">CEN92_450</name>
</gene>
<feature type="compositionally biased region" description="Basic residues" evidence="8">
    <location>
        <begin position="104"/>
        <end position="116"/>
    </location>
</feature>
<keyword evidence="4 7" id="KW-0689">Ribosomal protein</keyword>
<feature type="binding site" evidence="7">
    <location>
        <position position="50"/>
    </location>
    <ligand>
        <name>Zn(2+)</name>
        <dbReference type="ChEBI" id="CHEBI:29105"/>
    </ligand>
</feature>
<dbReference type="SUPFAM" id="SSF143800">
    <property type="entry name" value="L28p-like"/>
    <property type="match status" value="1"/>
</dbReference>
<evidence type="ECO:0000256" key="5">
    <source>
        <dbReference type="ARBA" id="ARBA00023274"/>
    </source>
</evidence>
<dbReference type="Proteomes" id="UP000318296">
    <property type="component" value="Unassembled WGS sequence"/>
</dbReference>
<dbReference type="InterPro" id="IPR027491">
    <property type="entry name" value="Ribosomal_bL31_A"/>
</dbReference>
<dbReference type="InterPro" id="IPR034704">
    <property type="entry name" value="Ribosomal_bL28/bL31-like_sf"/>
</dbReference>
<comment type="similarity">
    <text evidence="1 7">Belongs to the bacterial ribosomal protein bL31 family. Type A subfamily.</text>
</comment>
<evidence type="ECO:0000256" key="1">
    <source>
        <dbReference type="ARBA" id="ARBA00009296"/>
    </source>
</evidence>
<evidence type="ECO:0000256" key="3">
    <source>
        <dbReference type="ARBA" id="ARBA00022884"/>
    </source>
</evidence>
<dbReference type="GO" id="GO:0005840">
    <property type="term" value="C:ribosome"/>
    <property type="evidence" value="ECO:0007669"/>
    <property type="project" value="UniProtKB-KW"/>
</dbReference>
<dbReference type="GO" id="GO:1990904">
    <property type="term" value="C:ribonucleoprotein complex"/>
    <property type="evidence" value="ECO:0007669"/>
    <property type="project" value="UniProtKB-KW"/>
</dbReference>
<dbReference type="Pfam" id="PF01197">
    <property type="entry name" value="Ribosomal_L31"/>
    <property type="match status" value="1"/>
</dbReference>
<evidence type="ECO:0000256" key="6">
    <source>
        <dbReference type="ARBA" id="ARBA00035687"/>
    </source>
</evidence>
<dbReference type="PANTHER" id="PTHR33280">
    <property type="entry name" value="50S RIBOSOMAL PROTEIN L31, CHLOROPLASTIC"/>
    <property type="match status" value="1"/>
</dbReference>
<dbReference type="NCBIfam" id="TIGR00105">
    <property type="entry name" value="L31"/>
    <property type="match status" value="1"/>
</dbReference>
<keyword evidence="2 7" id="KW-0699">rRNA-binding</keyword>
<feature type="binding site" evidence="7">
    <location>
        <position position="68"/>
    </location>
    <ligand>
        <name>Zn(2+)</name>
        <dbReference type="ChEBI" id="CHEBI:29105"/>
    </ligand>
</feature>
<dbReference type="Gene3D" id="4.10.830.30">
    <property type="entry name" value="Ribosomal protein L31"/>
    <property type="match status" value="1"/>
</dbReference>
<dbReference type="InterPro" id="IPR002150">
    <property type="entry name" value="Ribosomal_bL31"/>
</dbReference>
<comment type="subunit">
    <text evidence="7">Part of the 50S ribosomal subunit.</text>
</comment>
<dbReference type="AlphaFoldDB" id="A0A554LCQ2"/>
<keyword evidence="3 7" id="KW-0694">RNA-binding</keyword>
<comment type="cofactor">
    <cofactor evidence="7">
        <name>Zn(2+)</name>
        <dbReference type="ChEBI" id="CHEBI:29105"/>
    </cofactor>
    <text evidence="7">Binds 1 zinc ion per subunit.</text>
</comment>
<keyword evidence="5 7" id="KW-0687">Ribonucleoprotein</keyword>
<evidence type="ECO:0000256" key="4">
    <source>
        <dbReference type="ARBA" id="ARBA00022980"/>
    </source>
</evidence>
<feature type="region of interest" description="Disordered" evidence="8">
    <location>
        <begin position="97"/>
        <end position="125"/>
    </location>
</feature>
<organism evidence="9 10">
    <name type="scientific">Candidatus Berkelbacteria bacterium Licking1014_96</name>
    <dbReference type="NCBI Taxonomy" id="2017149"/>
    <lineage>
        <taxon>Bacteria</taxon>
        <taxon>Candidatus Berkelbacteria</taxon>
    </lineage>
</organism>
<dbReference type="PRINTS" id="PR01249">
    <property type="entry name" value="RIBOSOMALL31"/>
</dbReference>
<feature type="binding site" evidence="7">
    <location>
        <position position="48"/>
    </location>
    <ligand>
        <name>Zn(2+)</name>
        <dbReference type="ChEBI" id="CHEBI:29105"/>
    </ligand>
</feature>
<proteinExistence type="inferred from homology"/>